<evidence type="ECO:0000313" key="6">
    <source>
        <dbReference type="Proteomes" id="UP000254051"/>
    </source>
</evidence>
<dbReference type="PROSITE" id="PS01124">
    <property type="entry name" value="HTH_ARAC_FAMILY_2"/>
    <property type="match status" value="1"/>
</dbReference>
<dbReference type="AlphaFoldDB" id="A0A316A3D2"/>
<evidence type="ECO:0000259" key="4">
    <source>
        <dbReference type="PROSITE" id="PS01124"/>
    </source>
</evidence>
<dbReference type="EMBL" id="UHJJ01000001">
    <property type="protein sequence ID" value="SUQ12330.1"/>
    <property type="molecule type" value="Genomic_DNA"/>
</dbReference>
<protein>
    <submittedName>
        <fullName evidence="5">Helix-turn-helix domain-containing protein</fullName>
    </submittedName>
</protein>
<proteinExistence type="predicted"/>
<reference evidence="6" key="1">
    <citation type="submission" date="2017-07" db="EMBL/GenBank/DDBJ databases">
        <authorList>
            <person name="Varghese N."/>
            <person name="Submissions S."/>
        </authorList>
    </citation>
    <scope>NUCLEOTIDE SEQUENCE [LARGE SCALE GENOMIC DNA]</scope>
    <source>
        <strain evidence="6">NLAE-zl-C134</strain>
    </source>
</reference>
<dbReference type="SMART" id="SM00342">
    <property type="entry name" value="HTH_ARAC"/>
    <property type="match status" value="1"/>
</dbReference>
<dbReference type="Proteomes" id="UP000254051">
    <property type="component" value="Unassembled WGS sequence"/>
</dbReference>
<dbReference type="InterPro" id="IPR046532">
    <property type="entry name" value="DUF6597"/>
</dbReference>
<keyword evidence="3" id="KW-0804">Transcription</keyword>
<evidence type="ECO:0000256" key="3">
    <source>
        <dbReference type="ARBA" id="ARBA00023163"/>
    </source>
</evidence>
<evidence type="ECO:0000256" key="1">
    <source>
        <dbReference type="ARBA" id="ARBA00023015"/>
    </source>
</evidence>
<dbReference type="InterPro" id="IPR018060">
    <property type="entry name" value="HTH_AraC"/>
</dbReference>
<sequence>MLSFHKRYHPLTSRPYLSNHTYTEHQPCEGLLPYIACYWTTDRSIGAGQEKSKVLVIPDTCMDVIIRINHTRQSLTGYLCSIQDEPFLSIEDENGDIVTCFAVRFHFWAAHLFLKLNFNETRNQLLELDEFDKGWRAVFESFFYRKTTKERINLIEQFLLKRIESPDLNANLFNSIQQLLHIPGQMSISDICAYSCVSQRQMERLFLQNIGLPPKRVYRLIRYQCVWNDMVRLSNFDIQDEVHRYGYSDQAHLLKEFKRFHGVTPTEARKIADVNR</sequence>
<evidence type="ECO:0000313" key="5">
    <source>
        <dbReference type="EMBL" id="SUQ12330.1"/>
    </source>
</evidence>
<accession>A0A316A3D2</accession>
<dbReference type="GO" id="GO:0003700">
    <property type="term" value="F:DNA-binding transcription factor activity"/>
    <property type="evidence" value="ECO:0007669"/>
    <property type="project" value="InterPro"/>
</dbReference>
<dbReference type="InterPro" id="IPR009057">
    <property type="entry name" value="Homeodomain-like_sf"/>
</dbReference>
<dbReference type="SUPFAM" id="SSF46689">
    <property type="entry name" value="Homeodomain-like"/>
    <property type="match status" value="1"/>
</dbReference>
<dbReference type="RefSeq" id="WP_109708358.1">
    <property type="nucleotide sequence ID" value="NZ_QGDS01000001.1"/>
</dbReference>
<keyword evidence="2" id="KW-0238">DNA-binding</keyword>
<feature type="domain" description="HTH araC/xylS-type" evidence="4">
    <location>
        <begin position="170"/>
        <end position="271"/>
    </location>
</feature>
<name>A0A316A3D2_9FIRM</name>
<dbReference type="InterPro" id="IPR050204">
    <property type="entry name" value="AraC_XylS_family_regulators"/>
</dbReference>
<dbReference type="PANTHER" id="PTHR46796">
    <property type="entry name" value="HTH-TYPE TRANSCRIPTIONAL ACTIVATOR RHAS-RELATED"/>
    <property type="match status" value="1"/>
</dbReference>
<dbReference type="Pfam" id="PF12833">
    <property type="entry name" value="HTH_18"/>
    <property type="match status" value="1"/>
</dbReference>
<dbReference type="Gene3D" id="1.10.10.60">
    <property type="entry name" value="Homeodomain-like"/>
    <property type="match status" value="1"/>
</dbReference>
<dbReference type="Pfam" id="PF20240">
    <property type="entry name" value="DUF6597"/>
    <property type="match status" value="1"/>
</dbReference>
<organism evidence="5 6">
    <name type="scientific">Faecalicatena contorta</name>
    <dbReference type="NCBI Taxonomy" id="39482"/>
    <lineage>
        <taxon>Bacteria</taxon>
        <taxon>Bacillati</taxon>
        <taxon>Bacillota</taxon>
        <taxon>Clostridia</taxon>
        <taxon>Lachnospirales</taxon>
        <taxon>Lachnospiraceae</taxon>
        <taxon>Faecalicatena</taxon>
    </lineage>
</organism>
<dbReference type="PANTHER" id="PTHR46796:SF13">
    <property type="entry name" value="HTH-TYPE TRANSCRIPTIONAL ACTIVATOR RHAS"/>
    <property type="match status" value="1"/>
</dbReference>
<dbReference type="GO" id="GO:0043565">
    <property type="term" value="F:sequence-specific DNA binding"/>
    <property type="evidence" value="ECO:0007669"/>
    <property type="project" value="InterPro"/>
</dbReference>
<gene>
    <name evidence="5" type="ORF">SAMN05216529_101221</name>
</gene>
<keyword evidence="1" id="KW-0805">Transcription regulation</keyword>
<evidence type="ECO:0000256" key="2">
    <source>
        <dbReference type="ARBA" id="ARBA00023125"/>
    </source>
</evidence>
<dbReference type="OrthoDB" id="323290at2"/>
<keyword evidence="6" id="KW-1185">Reference proteome</keyword>